<protein>
    <submittedName>
        <fullName evidence="1">Uncharacterized protein</fullName>
    </submittedName>
</protein>
<dbReference type="EMBL" id="JASSZA010000017">
    <property type="protein sequence ID" value="KAK2090207.1"/>
    <property type="molecule type" value="Genomic_DNA"/>
</dbReference>
<keyword evidence="2" id="KW-1185">Reference proteome</keyword>
<gene>
    <name evidence="1" type="ORF">P7K49_031463</name>
</gene>
<evidence type="ECO:0000313" key="2">
    <source>
        <dbReference type="Proteomes" id="UP001266305"/>
    </source>
</evidence>
<evidence type="ECO:0000313" key="1">
    <source>
        <dbReference type="EMBL" id="KAK2090207.1"/>
    </source>
</evidence>
<organism evidence="1 2">
    <name type="scientific">Saguinus oedipus</name>
    <name type="common">Cotton-top tamarin</name>
    <name type="synonym">Oedipomidas oedipus</name>
    <dbReference type="NCBI Taxonomy" id="9490"/>
    <lineage>
        <taxon>Eukaryota</taxon>
        <taxon>Metazoa</taxon>
        <taxon>Chordata</taxon>
        <taxon>Craniata</taxon>
        <taxon>Vertebrata</taxon>
        <taxon>Euteleostomi</taxon>
        <taxon>Mammalia</taxon>
        <taxon>Eutheria</taxon>
        <taxon>Euarchontoglires</taxon>
        <taxon>Primates</taxon>
        <taxon>Haplorrhini</taxon>
        <taxon>Platyrrhini</taxon>
        <taxon>Cebidae</taxon>
        <taxon>Callitrichinae</taxon>
        <taxon>Saguinus</taxon>
    </lineage>
</organism>
<proteinExistence type="predicted"/>
<dbReference type="Proteomes" id="UP001266305">
    <property type="component" value="Unassembled WGS sequence"/>
</dbReference>
<sequence>SSVADPRGHPTSTFLFETCFTSHVSTSSEPLPSSPDIYPPLDERALLSATILNTKAAG</sequence>
<comment type="caution">
    <text evidence="1">The sequence shown here is derived from an EMBL/GenBank/DDBJ whole genome shotgun (WGS) entry which is preliminary data.</text>
</comment>
<accession>A0ABQ9TZH5</accession>
<feature type="non-terminal residue" evidence="1">
    <location>
        <position position="1"/>
    </location>
</feature>
<reference evidence="1 2" key="1">
    <citation type="submission" date="2023-05" db="EMBL/GenBank/DDBJ databases">
        <title>B98-5 Cell Line De Novo Hybrid Assembly: An Optical Mapping Approach.</title>
        <authorList>
            <person name="Kananen K."/>
            <person name="Auerbach J.A."/>
            <person name="Kautto E."/>
            <person name="Blachly J.S."/>
        </authorList>
    </citation>
    <scope>NUCLEOTIDE SEQUENCE [LARGE SCALE GENOMIC DNA]</scope>
    <source>
        <strain evidence="1">B95-8</strain>
        <tissue evidence="1">Cell line</tissue>
    </source>
</reference>
<name>A0ABQ9TZH5_SAGOE</name>
<feature type="non-terminal residue" evidence="1">
    <location>
        <position position="58"/>
    </location>
</feature>